<keyword evidence="6" id="KW-0915">Sodium</keyword>
<protein>
    <submittedName>
        <fullName evidence="13 14">Uncharacterized protein</fullName>
    </submittedName>
</protein>
<dbReference type="CTD" id="20205411"/>
<reference evidence="14" key="3">
    <citation type="submission" date="2015-06" db="UniProtKB">
        <authorList>
            <consortium name="EnsemblMetazoa"/>
        </authorList>
    </citation>
    <scope>IDENTIFICATION</scope>
</reference>
<evidence type="ECO:0000256" key="6">
    <source>
        <dbReference type="ARBA" id="ARBA00023053"/>
    </source>
</evidence>
<keyword evidence="9 11" id="KW-0739">Sodium transport</keyword>
<dbReference type="Pfam" id="PF00858">
    <property type="entry name" value="ASC"/>
    <property type="match status" value="1"/>
</dbReference>
<evidence type="ECO:0000256" key="4">
    <source>
        <dbReference type="ARBA" id="ARBA00022692"/>
    </source>
</evidence>
<dbReference type="GO" id="GO:0035725">
    <property type="term" value="P:sodium ion transmembrane transport"/>
    <property type="evidence" value="ECO:0000318"/>
    <property type="project" value="GO_Central"/>
</dbReference>
<evidence type="ECO:0000256" key="1">
    <source>
        <dbReference type="ARBA" id="ARBA00004141"/>
    </source>
</evidence>
<keyword evidence="5 12" id="KW-1133">Transmembrane helix</keyword>
<evidence type="ECO:0000256" key="5">
    <source>
        <dbReference type="ARBA" id="ARBA00022989"/>
    </source>
</evidence>
<evidence type="ECO:0000313" key="15">
    <source>
        <dbReference type="Proteomes" id="UP000015101"/>
    </source>
</evidence>
<proteinExistence type="inferred from homology"/>
<dbReference type="OMA" id="YLSSATW"/>
<dbReference type="KEGG" id="hro:HELRODRAFT_175486"/>
<dbReference type="AlphaFoldDB" id="T1F9B2"/>
<dbReference type="Gene3D" id="1.10.287.770">
    <property type="entry name" value="YojJ-like"/>
    <property type="match status" value="1"/>
</dbReference>
<evidence type="ECO:0000256" key="10">
    <source>
        <dbReference type="ARBA" id="ARBA00023303"/>
    </source>
</evidence>
<sequence>MDGSIKLELLNYADTSSIRGISKFFKSKDAFLKTLWFLSFVVSMSFMIYLLDESVGRYNRRSITTRYGEKIGKNVQFPDITLCNLDPFAEGYTGLPVSAFFASVRNHKNLVIDEYKKIMEANKNQSLKAIDVNKVFEKFDSVSGLILSLNKNRPKSDDCPNFITDCTIFDSDWFEIDSQCSAANFTRHWNANYYTCYTLKTSDLQISNSTIIRGLSLLINIGPPNVVQIPYKSSLTNSQARGVQVSVHNPDIPPDLRRGFSLASGTENIIQIVQTDVIRQNKAENKVSCTDKSKMPFQSSVKYNSDLCKDYCQQKIIQRKCGCMTHLLAIPEDEIDKAELCGNFSAFFSFFIDSVPFNKVICSLVNISQEDIDFCKKECLIPCNETKYDTYLSSATWPQPSVQMDIFRNFIKNCTGTHHDVRYRYRNYNEYDDYENQFKPLPIKNLTQIQESLLEIKFVMNQNSPNYQYEKFTYTWQVMTGNIGGMLSLWTGITVVSAVEVIELVYLVLKRWWKSKKLAPQAKEIKINEDDEIKNPKNDFIVNFGNNDNQ</sequence>
<evidence type="ECO:0000256" key="7">
    <source>
        <dbReference type="ARBA" id="ARBA00023065"/>
    </source>
</evidence>
<keyword evidence="15" id="KW-1185">Reference proteome</keyword>
<keyword evidence="10 11" id="KW-0407">Ion channel</keyword>
<dbReference type="InParanoid" id="T1F9B2"/>
<keyword evidence="4 11" id="KW-0812">Transmembrane</keyword>
<evidence type="ECO:0000313" key="13">
    <source>
        <dbReference type="EMBL" id="ESO00529.1"/>
    </source>
</evidence>
<dbReference type="EnsemblMetazoa" id="HelroT175486">
    <property type="protein sequence ID" value="HelroP175486"/>
    <property type="gene ID" value="HelroG175486"/>
</dbReference>
<evidence type="ECO:0000256" key="8">
    <source>
        <dbReference type="ARBA" id="ARBA00023136"/>
    </source>
</evidence>
<keyword evidence="2 11" id="KW-0813">Transport</keyword>
<dbReference type="RefSeq" id="XP_009021166.1">
    <property type="nucleotide sequence ID" value="XM_009022918.1"/>
</dbReference>
<dbReference type="HOGENOM" id="CLU_020415_2_0_1"/>
<dbReference type="PANTHER" id="PTHR11690">
    <property type="entry name" value="AMILORIDE-SENSITIVE SODIUM CHANNEL-RELATED"/>
    <property type="match status" value="1"/>
</dbReference>
<comment type="similarity">
    <text evidence="11">Belongs to the amiloride-sensitive sodium channel (TC 1.A.6) family.</text>
</comment>
<comment type="subcellular location">
    <subcellularLocation>
        <location evidence="1">Membrane</location>
        <topology evidence="1">Multi-pass membrane protein</topology>
    </subcellularLocation>
</comment>
<evidence type="ECO:0000256" key="3">
    <source>
        <dbReference type="ARBA" id="ARBA00022461"/>
    </source>
</evidence>
<dbReference type="eggNOG" id="KOG4294">
    <property type="taxonomic scope" value="Eukaryota"/>
</dbReference>
<dbReference type="EMBL" id="KB096900">
    <property type="protein sequence ID" value="ESO00529.1"/>
    <property type="molecule type" value="Genomic_DNA"/>
</dbReference>
<evidence type="ECO:0000256" key="9">
    <source>
        <dbReference type="ARBA" id="ARBA00023201"/>
    </source>
</evidence>
<dbReference type="Proteomes" id="UP000015101">
    <property type="component" value="Unassembled WGS sequence"/>
</dbReference>
<evidence type="ECO:0000256" key="12">
    <source>
        <dbReference type="SAM" id="Phobius"/>
    </source>
</evidence>
<dbReference type="PRINTS" id="PR01078">
    <property type="entry name" value="AMINACHANNEL"/>
</dbReference>
<dbReference type="GO" id="GO:0005886">
    <property type="term" value="C:plasma membrane"/>
    <property type="evidence" value="ECO:0000318"/>
    <property type="project" value="GO_Central"/>
</dbReference>
<dbReference type="EMBL" id="AMQM01005297">
    <property type="status" value="NOT_ANNOTATED_CDS"/>
    <property type="molecule type" value="Genomic_DNA"/>
</dbReference>
<accession>T1F9B2</accession>
<dbReference type="PANTHER" id="PTHR11690:SF248">
    <property type="entry name" value="PICKPOCKET 17, ISOFORM A"/>
    <property type="match status" value="1"/>
</dbReference>
<reference evidence="13 15" key="2">
    <citation type="journal article" date="2013" name="Nature">
        <title>Insights into bilaterian evolution from three spiralian genomes.</title>
        <authorList>
            <person name="Simakov O."/>
            <person name="Marletaz F."/>
            <person name="Cho S.J."/>
            <person name="Edsinger-Gonzales E."/>
            <person name="Havlak P."/>
            <person name="Hellsten U."/>
            <person name="Kuo D.H."/>
            <person name="Larsson T."/>
            <person name="Lv J."/>
            <person name="Arendt D."/>
            <person name="Savage R."/>
            <person name="Osoegawa K."/>
            <person name="de Jong P."/>
            <person name="Grimwood J."/>
            <person name="Chapman J.A."/>
            <person name="Shapiro H."/>
            <person name="Aerts A."/>
            <person name="Otillar R.P."/>
            <person name="Terry A.Y."/>
            <person name="Boore J.L."/>
            <person name="Grigoriev I.V."/>
            <person name="Lindberg D.R."/>
            <person name="Seaver E.C."/>
            <person name="Weisblat D.A."/>
            <person name="Putnam N.H."/>
            <person name="Rokhsar D.S."/>
        </authorList>
    </citation>
    <scope>NUCLEOTIDE SEQUENCE</scope>
</reference>
<gene>
    <name evidence="14" type="primary">20205411</name>
    <name evidence="13" type="ORF">HELRODRAFT_175486</name>
</gene>
<reference evidence="15" key="1">
    <citation type="submission" date="2012-12" db="EMBL/GenBank/DDBJ databases">
        <authorList>
            <person name="Hellsten U."/>
            <person name="Grimwood J."/>
            <person name="Chapman J.A."/>
            <person name="Shapiro H."/>
            <person name="Aerts A."/>
            <person name="Otillar R.P."/>
            <person name="Terry A.Y."/>
            <person name="Boore J.L."/>
            <person name="Simakov O."/>
            <person name="Marletaz F."/>
            <person name="Cho S.-J."/>
            <person name="Edsinger-Gonzales E."/>
            <person name="Havlak P."/>
            <person name="Kuo D.-H."/>
            <person name="Larsson T."/>
            <person name="Lv J."/>
            <person name="Arendt D."/>
            <person name="Savage R."/>
            <person name="Osoegawa K."/>
            <person name="de Jong P."/>
            <person name="Lindberg D.R."/>
            <person name="Seaver E.C."/>
            <person name="Weisblat D.A."/>
            <person name="Putnam N.H."/>
            <person name="Grigoriev I.V."/>
            <person name="Rokhsar D.S."/>
        </authorList>
    </citation>
    <scope>NUCLEOTIDE SEQUENCE</scope>
</reference>
<feature type="transmembrane region" description="Helical" evidence="12">
    <location>
        <begin position="487"/>
        <end position="509"/>
    </location>
</feature>
<keyword evidence="3 11" id="KW-0894">Sodium channel</keyword>
<organism evidence="14 15">
    <name type="scientific">Helobdella robusta</name>
    <name type="common">Californian leech</name>
    <dbReference type="NCBI Taxonomy" id="6412"/>
    <lineage>
        <taxon>Eukaryota</taxon>
        <taxon>Metazoa</taxon>
        <taxon>Spiralia</taxon>
        <taxon>Lophotrochozoa</taxon>
        <taxon>Annelida</taxon>
        <taxon>Clitellata</taxon>
        <taxon>Hirudinea</taxon>
        <taxon>Rhynchobdellida</taxon>
        <taxon>Glossiphoniidae</taxon>
        <taxon>Helobdella</taxon>
    </lineage>
</organism>
<evidence type="ECO:0000256" key="2">
    <source>
        <dbReference type="ARBA" id="ARBA00022448"/>
    </source>
</evidence>
<name>T1F9B2_HELRO</name>
<evidence type="ECO:0000256" key="11">
    <source>
        <dbReference type="RuleBase" id="RU000679"/>
    </source>
</evidence>
<dbReference type="GeneID" id="20205411"/>
<dbReference type="Gene3D" id="2.60.470.10">
    <property type="entry name" value="Acid-sensing ion channels like domains"/>
    <property type="match status" value="1"/>
</dbReference>
<keyword evidence="8 12" id="KW-0472">Membrane</keyword>
<keyword evidence="7 11" id="KW-0406">Ion transport</keyword>
<dbReference type="GO" id="GO:0015280">
    <property type="term" value="F:ligand-gated sodium channel activity"/>
    <property type="evidence" value="ECO:0000318"/>
    <property type="project" value="GO_Central"/>
</dbReference>
<dbReference type="InterPro" id="IPR001873">
    <property type="entry name" value="ENaC"/>
</dbReference>
<evidence type="ECO:0000313" key="14">
    <source>
        <dbReference type="EnsemblMetazoa" id="HelroP175486"/>
    </source>
</evidence>
<dbReference type="OrthoDB" id="10064773at2759"/>